<feature type="compositionally biased region" description="Polar residues" evidence="1">
    <location>
        <begin position="251"/>
        <end position="276"/>
    </location>
</feature>
<dbReference type="EMBL" id="OE183505">
    <property type="protein sequence ID" value="CAD7575738.1"/>
    <property type="molecule type" value="Genomic_DNA"/>
</dbReference>
<protein>
    <submittedName>
        <fullName evidence="2">(California timema) hypothetical protein</fullName>
    </submittedName>
</protein>
<accession>A0A7R9PA78</accession>
<feature type="compositionally biased region" description="Pro residues" evidence="1">
    <location>
        <begin position="821"/>
        <end position="874"/>
    </location>
</feature>
<feature type="region of interest" description="Disordered" evidence="1">
    <location>
        <begin position="966"/>
        <end position="997"/>
    </location>
</feature>
<sequence>MLGKEMFVNGSELFSASRIYSRQEDISILEYIIQHQAYAHIGGVMLWRQMEENLDNALVVLSSTAEDGEIEVRISMGNTRTWQSLKEHFLKKVLPNIESYYLSRERVRAFRERLEAISLLHGISLSNVELGEVNPHLRGGRVENHLGTPPSPVHPTEIRTSISPSSSSRAQHDKREKPPPVHPTEIRTLISLSSAVELNTTSALANYATEAGKRSWQSLKTRFTKYIQPNLRNYTLTEEERNILEQRPIRSESSVTATTKKDQQVSVRTNSANSNEDAAPPVDIKQPQRVTKRKLHYMNNVSASPYVALEVLHYPVVSRALSRDTEQPHRGVNNHAHSNSHEDVSAGSAKYVETTTGVDKNHELPKGPVLKQSIGTQTFISGDLCPGCSRVPDDHQTRNRAVDVPNRDVDLVSVLEGTEFIVPVFKSIIGNRNANVLFNARSASEPTSVERSEISPAMVEDRTNNVHQDVITFERKDKLNNSCLGNDCIPSSSHCDVDRTLQTFSNPPFETILAMNPLIVDNCREQVTFKHTSKKFVASIKEKNVGKKNRIVTRQFVEPSRDSETPENFRPSRVKYNTFRNMLVKNVNCEELLKSRTELELQCSGGRVHHKDLPSSSSNIAKFDLTQNELTNALVVLSSTAEDGEIEVRISCLELGERTLAEGVDVCGAAVFKATQTGTSSSLLSQSTWISLFLLHPERLSGTSSSLLSQSTWISLFLLHPERLSGTSSSLLSAIYVDLSLLLHPERLSGTSSSLLSAIYMDLSLPLANELVVLSPTAEDGEIEVRISVLEIQATYNSAQDMEDLSESPTALPESPTPELAIPPPKSTMLPPKSPTSPPESPTPELAIPPPKSPKPPPESPTPPPDSPTPPPESPIALRELPIPPPESPIALPELPIPPPESPILNPESPTPPPESPISPELTTPHFKSLSPDTSGTCSTRLLRTGRSKFESRVCVSERAWPKVVCDGEEGGRPVQPCSADNTPGSRQGDLPKIKLPRRNYTWSPPIGYELHHLSGSDPDWLDTGDFRDVPAP</sequence>
<feature type="compositionally biased region" description="Polar residues" evidence="1">
    <location>
        <begin position="931"/>
        <end position="940"/>
    </location>
</feature>
<reference evidence="2" key="1">
    <citation type="submission" date="2020-11" db="EMBL/GenBank/DDBJ databases">
        <authorList>
            <person name="Tran Van P."/>
        </authorList>
    </citation>
    <scope>NUCLEOTIDE SEQUENCE</scope>
</reference>
<feature type="compositionally biased region" description="Basic and acidic residues" evidence="1">
    <location>
        <begin position="170"/>
        <end position="179"/>
    </location>
</feature>
<feature type="region of interest" description="Disordered" evidence="1">
    <location>
        <begin position="800"/>
        <end position="940"/>
    </location>
</feature>
<dbReference type="Gene3D" id="1.10.10.60">
    <property type="entry name" value="Homeodomain-like"/>
    <property type="match status" value="1"/>
</dbReference>
<organism evidence="2">
    <name type="scientific">Timema californicum</name>
    <name type="common">California timema</name>
    <name type="synonym">Walking stick</name>
    <dbReference type="NCBI Taxonomy" id="61474"/>
    <lineage>
        <taxon>Eukaryota</taxon>
        <taxon>Metazoa</taxon>
        <taxon>Ecdysozoa</taxon>
        <taxon>Arthropoda</taxon>
        <taxon>Hexapoda</taxon>
        <taxon>Insecta</taxon>
        <taxon>Pterygota</taxon>
        <taxon>Neoptera</taxon>
        <taxon>Polyneoptera</taxon>
        <taxon>Phasmatodea</taxon>
        <taxon>Timematodea</taxon>
        <taxon>Timematoidea</taxon>
        <taxon>Timematidae</taxon>
        <taxon>Timema</taxon>
    </lineage>
</organism>
<proteinExistence type="predicted"/>
<gene>
    <name evidence="2" type="ORF">TCMB3V08_LOCUS8321</name>
</gene>
<feature type="region of interest" description="Disordered" evidence="1">
    <location>
        <begin position="139"/>
        <end position="183"/>
    </location>
</feature>
<dbReference type="PANTHER" id="PTHR24216">
    <property type="entry name" value="PAXILLIN-RELATED"/>
    <property type="match status" value="1"/>
</dbReference>
<evidence type="ECO:0000256" key="1">
    <source>
        <dbReference type="SAM" id="MobiDB-lite"/>
    </source>
</evidence>
<feature type="region of interest" description="Disordered" evidence="1">
    <location>
        <begin position="247"/>
        <end position="282"/>
    </location>
</feature>
<dbReference type="PRINTS" id="PR01217">
    <property type="entry name" value="PRICHEXTENSN"/>
</dbReference>
<name>A0A7R9PA78_TIMCA</name>
<dbReference type="AlphaFoldDB" id="A0A7R9PA78"/>
<feature type="region of interest" description="Disordered" evidence="1">
    <location>
        <begin position="1013"/>
        <end position="1033"/>
    </location>
</feature>
<feature type="region of interest" description="Disordered" evidence="1">
    <location>
        <begin position="324"/>
        <end position="346"/>
    </location>
</feature>
<evidence type="ECO:0000313" key="2">
    <source>
        <dbReference type="EMBL" id="CAD7575738.1"/>
    </source>
</evidence>
<feature type="compositionally biased region" description="Low complexity" evidence="1">
    <location>
        <begin position="158"/>
        <end position="169"/>
    </location>
</feature>